<evidence type="ECO:0000313" key="2">
    <source>
        <dbReference type="Proteomes" id="UP000305654"/>
    </source>
</evidence>
<keyword evidence="2" id="KW-1185">Reference proteome</keyword>
<dbReference type="AlphaFoldDB" id="A0A5R9J1I8"/>
<gene>
    <name evidence="1" type="ORF">FE263_16620</name>
</gene>
<comment type="caution">
    <text evidence="1">The sequence shown here is derived from an EMBL/GenBank/DDBJ whole genome shotgun (WGS) entry which is preliminary data.</text>
</comment>
<organism evidence="1 2">
    <name type="scientific">Lichenicoccus roseus</name>
    <dbReference type="NCBI Taxonomy" id="2683649"/>
    <lineage>
        <taxon>Bacteria</taxon>
        <taxon>Pseudomonadati</taxon>
        <taxon>Pseudomonadota</taxon>
        <taxon>Alphaproteobacteria</taxon>
        <taxon>Acetobacterales</taxon>
        <taxon>Acetobacteraceae</taxon>
        <taxon>Lichenicoccus</taxon>
    </lineage>
</organism>
<proteinExistence type="predicted"/>
<dbReference type="RefSeq" id="WP_138327148.1">
    <property type="nucleotide sequence ID" value="NZ_VCDI01000006.1"/>
</dbReference>
<protein>
    <submittedName>
        <fullName evidence="1">Uncharacterized protein</fullName>
    </submittedName>
</protein>
<evidence type="ECO:0000313" key="1">
    <source>
        <dbReference type="EMBL" id="TLU71510.1"/>
    </source>
</evidence>
<name>A0A5R9J1I8_9PROT</name>
<sequence>MADPASTITLLHGEYALVVGQDGSRMSVRVEGEHLDDEDGLPVSVVLVTALARRLLEDPDFHDEMLEWYEEHDEEDDDEVAGTA</sequence>
<accession>A0A5R9J1I8</accession>
<reference evidence="1 2" key="1">
    <citation type="submission" date="2019-05" db="EMBL/GenBank/DDBJ databases">
        <authorList>
            <person name="Pankratov T."/>
            <person name="Grouzdev D."/>
        </authorList>
    </citation>
    <scope>NUCLEOTIDE SEQUENCE [LARGE SCALE GENOMIC DNA]</scope>
    <source>
        <strain evidence="1 2">KEBCLARHB70R</strain>
    </source>
</reference>
<dbReference type="Proteomes" id="UP000305654">
    <property type="component" value="Unassembled WGS sequence"/>
</dbReference>
<dbReference type="EMBL" id="VCDI01000006">
    <property type="protein sequence ID" value="TLU71510.1"/>
    <property type="molecule type" value="Genomic_DNA"/>
</dbReference>